<sequence length="133" mass="14907">MIVHIFEDLCTGCNACVAACPTHVLDPAEAGRVPLIARQDQCQTCFMCELYCEKDAIYVGPIQQGPEPVDPELIRKSGLLGQLRRDYEWDAGPDDPAPLREFWRLGPLLMEGAQTAEKRYEERHPESAALPPR</sequence>
<dbReference type="STRING" id="395963.Bind_3084"/>
<dbReference type="SUPFAM" id="SSF54862">
    <property type="entry name" value="4Fe-4S ferredoxins"/>
    <property type="match status" value="1"/>
</dbReference>
<dbReference type="HOGENOM" id="CLU_152535_1_0_5"/>
<organism evidence="5 6">
    <name type="scientific">Beijerinckia indica subsp. indica (strain ATCC 9039 / DSM 1715 / NCIMB 8712)</name>
    <dbReference type="NCBI Taxonomy" id="395963"/>
    <lineage>
        <taxon>Bacteria</taxon>
        <taxon>Pseudomonadati</taxon>
        <taxon>Pseudomonadota</taxon>
        <taxon>Alphaproteobacteria</taxon>
        <taxon>Hyphomicrobiales</taxon>
        <taxon>Beijerinckiaceae</taxon>
        <taxon>Beijerinckia</taxon>
    </lineage>
</organism>
<evidence type="ECO:0000313" key="5">
    <source>
        <dbReference type="EMBL" id="ACB96645.1"/>
    </source>
</evidence>
<evidence type="ECO:0000256" key="3">
    <source>
        <dbReference type="ARBA" id="ARBA00023014"/>
    </source>
</evidence>
<evidence type="ECO:0000313" key="6">
    <source>
        <dbReference type="Proteomes" id="UP000001695"/>
    </source>
</evidence>
<keyword evidence="6" id="KW-1185">Reference proteome</keyword>
<proteinExistence type="predicted"/>
<dbReference type="AlphaFoldDB" id="B2IBL9"/>
<feature type="domain" description="4Fe-4S ferredoxin-type" evidence="4">
    <location>
        <begin position="32"/>
        <end position="62"/>
    </location>
</feature>
<dbReference type="Pfam" id="PF00037">
    <property type="entry name" value="Fer4"/>
    <property type="match status" value="1"/>
</dbReference>
<dbReference type="eggNOG" id="COG1146">
    <property type="taxonomic scope" value="Bacteria"/>
</dbReference>
<reference evidence="5 6" key="2">
    <citation type="journal article" date="2010" name="J. Bacteriol.">
        <title>Complete genome sequence of Beijerinckia indica subsp. indica.</title>
        <authorList>
            <person name="Tamas I."/>
            <person name="Dedysh S.N."/>
            <person name="Liesack W."/>
            <person name="Stott M.B."/>
            <person name="Alam M."/>
            <person name="Murrell J.C."/>
            <person name="Dunfield P.F."/>
        </authorList>
    </citation>
    <scope>NUCLEOTIDE SEQUENCE [LARGE SCALE GENOMIC DNA]</scope>
    <source>
        <strain evidence="6">ATCC 9039 / DSM 1715 / NCIMB 8712</strain>
    </source>
</reference>
<dbReference type="PROSITE" id="PS51379">
    <property type="entry name" value="4FE4S_FER_2"/>
    <property type="match status" value="2"/>
</dbReference>
<dbReference type="EMBL" id="CP001016">
    <property type="protein sequence ID" value="ACB96645.1"/>
    <property type="molecule type" value="Genomic_DNA"/>
</dbReference>
<keyword evidence="2" id="KW-0408">Iron</keyword>
<keyword evidence="1" id="KW-0479">Metal-binding</keyword>
<dbReference type="PANTHER" id="PTHR43122">
    <property type="entry name" value="FERREDOXIN SUBUNIT OF PYRUVATE:FLAVODOXIN OXIDOREDUCTASE-RELATED"/>
    <property type="match status" value="1"/>
</dbReference>
<protein>
    <submittedName>
        <fullName evidence="5">4Fe-4S ferredoxin iron-sulfur binding domain protein</fullName>
    </submittedName>
</protein>
<evidence type="ECO:0000259" key="4">
    <source>
        <dbReference type="PROSITE" id="PS51379"/>
    </source>
</evidence>
<dbReference type="InterPro" id="IPR017900">
    <property type="entry name" value="4Fe4S_Fe_S_CS"/>
</dbReference>
<dbReference type="GO" id="GO:0046872">
    <property type="term" value="F:metal ion binding"/>
    <property type="evidence" value="ECO:0007669"/>
    <property type="project" value="UniProtKB-KW"/>
</dbReference>
<dbReference type="InterPro" id="IPR017896">
    <property type="entry name" value="4Fe4S_Fe-S-bd"/>
</dbReference>
<dbReference type="KEGG" id="bid:Bind_3084"/>
<name>B2IBL9_BEII9</name>
<evidence type="ECO:0000256" key="1">
    <source>
        <dbReference type="ARBA" id="ARBA00022723"/>
    </source>
</evidence>
<keyword evidence="3" id="KW-0411">Iron-sulfur</keyword>
<accession>B2IBL9</accession>
<dbReference type="PANTHER" id="PTHR43122:SF1">
    <property type="entry name" value="IRON-SULFUR-BINDING PROTEIN"/>
    <property type="match status" value="1"/>
</dbReference>
<dbReference type="PROSITE" id="PS00198">
    <property type="entry name" value="4FE4S_FER_1"/>
    <property type="match status" value="2"/>
</dbReference>
<dbReference type="RefSeq" id="WP_012385993.1">
    <property type="nucleotide sequence ID" value="NC_010581.1"/>
</dbReference>
<dbReference type="OrthoDB" id="9800445at2"/>
<dbReference type="Proteomes" id="UP000001695">
    <property type="component" value="Chromosome"/>
</dbReference>
<feature type="domain" description="4Fe-4S ferredoxin-type" evidence="4">
    <location>
        <begin position="1"/>
        <end position="30"/>
    </location>
</feature>
<dbReference type="GO" id="GO:0051536">
    <property type="term" value="F:iron-sulfur cluster binding"/>
    <property type="evidence" value="ECO:0007669"/>
    <property type="project" value="UniProtKB-KW"/>
</dbReference>
<gene>
    <name evidence="5" type="ordered locus">Bind_3084</name>
</gene>
<evidence type="ECO:0000256" key="2">
    <source>
        <dbReference type="ARBA" id="ARBA00023004"/>
    </source>
</evidence>
<dbReference type="Gene3D" id="3.30.70.20">
    <property type="match status" value="1"/>
</dbReference>
<reference evidence="6" key="1">
    <citation type="submission" date="2008-03" db="EMBL/GenBank/DDBJ databases">
        <title>Complete sequence of chromosome of Beijerinckia indica subsp. indica ATCC 9039.</title>
        <authorList>
            <consortium name="US DOE Joint Genome Institute"/>
            <person name="Copeland A."/>
            <person name="Lucas S."/>
            <person name="Lapidus A."/>
            <person name="Glavina del Rio T."/>
            <person name="Dalin E."/>
            <person name="Tice H."/>
            <person name="Bruce D."/>
            <person name="Goodwin L."/>
            <person name="Pitluck S."/>
            <person name="LaButti K."/>
            <person name="Schmutz J."/>
            <person name="Larimer F."/>
            <person name="Land M."/>
            <person name="Hauser L."/>
            <person name="Kyrpides N."/>
            <person name="Mikhailova N."/>
            <person name="Dunfield P.F."/>
            <person name="Dedysh S.N."/>
            <person name="Liesack W."/>
            <person name="Saw J.H."/>
            <person name="Alam M."/>
            <person name="Chen Y."/>
            <person name="Murrell J.C."/>
            <person name="Richardson P."/>
        </authorList>
    </citation>
    <scope>NUCLEOTIDE SEQUENCE [LARGE SCALE GENOMIC DNA]</scope>
    <source>
        <strain evidence="6">ATCC 9039 / DSM 1715 / NCIMB 8712</strain>
    </source>
</reference>